<organism evidence="2">
    <name type="scientific">Oikopleura dioica</name>
    <name type="common">Tunicate</name>
    <dbReference type="NCBI Taxonomy" id="34765"/>
    <lineage>
        <taxon>Eukaryota</taxon>
        <taxon>Metazoa</taxon>
        <taxon>Chordata</taxon>
        <taxon>Tunicata</taxon>
        <taxon>Appendicularia</taxon>
        <taxon>Copelata</taxon>
        <taxon>Oikopleuridae</taxon>
        <taxon>Oikopleura</taxon>
    </lineage>
</organism>
<dbReference type="InParanoid" id="E4X8J3"/>
<keyword evidence="1" id="KW-0732">Signal</keyword>
<dbReference type="OrthoDB" id="10524999at2759"/>
<protein>
    <submittedName>
        <fullName evidence="2">Uncharacterized protein</fullName>
    </submittedName>
</protein>
<evidence type="ECO:0000256" key="1">
    <source>
        <dbReference type="SAM" id="SignalP"/>
    </source>
</evidence>
<feature type="signal peptide" evidence="1">
    <location>
        <begin position="1"/>
        <end position="17"/>
    </location>
</feature>
<dbReference type="EMBL" id="FN653029">
    <property type="protein sequence ID" value="CBY08265.1"/>
    <property type="molecule type" value="Genomic_DNA"/>
</dbReference>
<proteinExistence type="predicted"/>
<name>E4X8J3_OIKDI</name>
<feature type="chain" id="PRO_5007653964" evidence="1">
    <location>
        <begin position="18"/>
        <end position="192"/>
    </location>
</feature>
<evidence type="ECO:0000313" key="3">
    <source>
        <dbReference type="EMBL" id="CBY37115.1"/>
    </source>
</evidence>
<accession>E4X8J3</accession>
<evidence type="ECO:0000313" key="2">
    <source>
        <dbReference type="EMBL" id="CBY08265.1"/>
    </source>
</evidence>
<gene>
    <name evidence="2" type="ORF">GSOID_T00004281001</name>
    <name evidence="3" type="ORF">GSOID_T00030186001</name>
</gene>
<dbReference type="EMBL" id="FN654901">
    <property type="protein sequence ID" value="CBY37115.1"/>
    <property type="molecule type" value="Genomic_DNA"/>
</dbReference>
<dbReference type="AlphaFoldDB" id="E4X8J3"/>
<dbReference type="Proteomes" id="UP000011014">
    <property type="component" value="Unassembled WGS sequence"/>
</dbReference>
<evidence type="ECO:0000313" key="4">
    <source>
        <dbReference type="Proteomes" id="UP000001307"/>
    </source>
</evidence>
<keyword evidence="4" id="KW-1185">Reference proteome</keyword>
<sequence>MFLIHLLWLIFVPFFFAIFRYEKKCSKIELEEENKEFFISNYFKFVMEKILARFDMGSDAAEEEIKRCFDAMKESKQVDFLKLQEELKEEAQGKQDKIEEVMELFVVNALEHEIARLKYLQAVRHEVDKLRAHFLTNKKFLHFIKRIERLEELINSVKINLNDVEKDLDELLEPKMRKTVRRRKIKENSTTN</sequence>
<dbReference type="Proteomes" id="UP000001307">
    <property type="component" value="Unassembled WGS sequence"/>
</dbReference>
<reference evidence="2" key="1">
    <citation type="journal article" date="2010" name="Science">
        <title>Plasticity of animal genome architecture unmasked by rapid evolution of a pelagic tunicate.</title>
        <authorList>
            <person name="Denoeud F."/>
            <person name="Henriet S."/>
            <person name="Mungpakdee S."/>
            <person name="Aury J.M."/>
            <person name="Da Silva C."/>
            <person name="Brinkmann H."/>
            <person name="Mikhaleva J."/>
            <person name="Olsen L.C."/>
            <person name="Jubin C."/>
            <person name="Canestro C."/>
            <person name="Bouquet J.M."/>
            <person name="Danks G."/>
            <person name="Poulain J."/>
            <person name="Campsteijn C."/>
            <person name="Adamski M."/>
            <person name="Cross I."/>
            <person name="Yadetie F."/>
            <person name="Muffato M."/>
            <person name="Louis A."/>
            <person name="Butcher S."/>
            <person name="Tsagkogeorga G."/>
            <person name="Konrad A."/>
            <person name="Singh S."/>
            <person name="Jensen M.F."/>
            <person name="Cong E.H."/>
            <person name="Eikeseth-Otteraa H."/>
            <person name="Noel B."/>
            <person name="Anthouard V."/>
            <person name="Porcel B.M."/>
            <person name="Kachouri-Lafond R."/>
            <person name="Nishino A."/>
            <person name="Ugolini M."/>
            <person name="Chourrout P."/>
            <person name="Nishida H."/>
            <person name="Aasland R."/>
            <person name="Huzurbazar S."/>
            <person name="Westhof E."/>
            <person name="Delsuc F."/>
            <person name="Lehrach H."/>
            <person name="Reinhardt R."/>
            <person name="Weissenbach J."/>
            <person name="Roy S.W."/>
            <person name="Artiguenave F."/>
            <person name="Postlethwait J.H."/>
            <person name="Manak J.R."/>
            <person name="Thompson E.M."/>
            <person name="Jaillon O."/>
            <person name="Du Pasquier L."/>
            <person name="Boudinot P."/>
            <person name="Liberles D.A."/>
            <person name="Volff J.N."/>
            <person name="Philippe H."/>
            <person name="Lenhard B."/>
            <person name="Roest Crollius H."/>
            <person name="Wincker P."/>
            <person name="Chourrout D."/>
        </authorList>
    </citation>
    <scope>NUCLEOTIDE SEQUENCE [LARGE SCALE GENOMIC DNA]</scope>
</reference>